<dbReference type="AlphaFoldDB" id="X1LAT3"/>
<name>X1LAT3_9ZZZZ</name>
<sequence>PEIGREKSRTTNELISNTNNIKLVIFIFFIIIYYFFT</sequence>
<proteinExistence type="predicted"/>
<accession>X1LAT3</accession>
<evidence type="ECO:0000256" key="1">
    <source>
        <dbReference type="SAM" id="Phobius"/>
    </source>
</evidence>
<feature type="transmembrane region" description="Helical" evidence="1">
    <location>
        <begin position="20"/>
        <end position="36"/>
    </location>
</feature>
<comment type="caution">
    <text evidence="2">The sequence shown here is derived from an EMBL/GenBank/DDBJ whole genome shotgun (WGS) entry which is preliminary data.</text>
</comment>
<evidence type="ECO:0000313" key="2">
    <source>
        <dbReference type="EMBL" id="GAH99509.1"/>
    </source>
</evidence>
<keyword evidence="1" id="KW-0812">Transmembrane</keyword>
<protein>
    <submittedName>
        <fullName evidence="2">Uncharacterized protein</fullName>
    </submittedName>
</protein>
<reference evidence="2" key="1">
    <citation type="journal article" date="2014" name="Front. Microbiol.">
        <title>High frequency of phylogenetically diverse reductive dehalogenase-homologous genes in deep subseafloor sedimentary metagenomes.</title>
        <authorList>
            <person name="Kawai M."/>
            <person name="Futagami T."/>
            <person name="Toyoda A."/>
            <person name="Takaki Y."/>
            <person name="Nishi S."/>
            <person name="Hori S."/>
            <person name="Arai W."/>
            <person name="Tsubouchi T."/>
            <person name="Morono Y."/>
            <person name="Uchiyama I."/>
            <person name="Ito T."/>
            <person name="Fujiyama A."/>
            <person name="Inagaki F."/>
            <person name="Takami H."/>
        </authorList>
    </citation>
    <scope>NUCLEOTIDE SEQUENCE</scope>
    <source>
        <strain evidence="2">Expedition CK06-06</strain>
    </source>
</reference>
<organism evidence="2">
    <name type="scientific">marine sediment metagenome</name>
    <dbReference type="NCBI Taxonomy" id="412755"/>
    <lineage>
        <taxon>unclassified sequences</taxon>
        <taxon>metagenomes</taxon>
        <taxon>ecological metagenomes</taxon>
    </lineage>
</organism>
<gene>
    <name evidence="2" type="ORF">S03H2_71111</name>
</gene>
<keyword evidence="1" id="KW-1133">Transmembrane helix</keyword>
<dbReference type="EMBL" id="BARU01047463">
    <property type="protein sequence ID" value="GAH99509.1"/>
    <property type="molecule type" value="Genomic_DNA"/>
</dbReference>
<keyword evidence="1" id="KW-0472">Membrane</keyword>
<feature type="non-terminal residue" evidence="2">
    <location>
        <position position="1"/>
    </location>
</feature>